<dbReference type="Gene3D" id="6.20.210.20">
    <property type="entry name" value="THAP domain"/>
    <property type="match status" value="1"/>
</dbReference>
<sequence>MTTRKDKIVFQKQVRQYHEHCCVPKCTASSKYNGLLSFHGFPSDPELRRRWLVSIRRDKFTVTPHSKVCSLHFTPDQLIQPKTAGGRRMLNKGAVPVLFPWNNYDHNYCSVPEPAGLDMAVSENAKLKEEIEALRKQIEELKIQSTFLQGFAGSDDDIRFYT</sequence>
<keyword evidence="3" id="KW-0862">Zinc</keyword>
<dbReference type="PANTHER" id="PTHR46600">
    <property type="entry name" value="THAP DOMAIN-CONTAINING"/>
    <property type="match status" value="1"/>
</dbReference>
<dbReference type="GO" id="GO:0003700">
    <property type="term" value="F:DNA-binding transcription factor activity"/>
    <property type="evidence" value="ECO:0007669"/>
    <property type="project" value="UniProtKB-UniRule"/>
</dbReference>
<evidence type="ECO:0000259" key="8">
    <source>
        <dbReference type="PROSITE" id="PS50950"/>
    </source>
</evidence>
<dbReference type="GO" id="GO:0000978">
    <property type="term" value="F:RNA polymerase II cis-regulatory region sequence-specific DNA binding"/>
    <property type="evidence" value="ECO:0007669"/>
    <property type="project" value="TreeGrafter"/>
</dbReference>
<dbReference type="GO" id="GO:0001935">
    <property type="term" value="P:endothelial cell proliferation"/>
    <property type="evidence" value="ECO:0007669"/>
    <property type="project" value="UniProtKB-UniRule"/>
</dbReference>
<dbReference type="Proteomes" id="UP000264800">
    <property type="component" value="Unplaced"/>
</dbReference>
<dbReference type="GO" id="GO:0008270">
    <property type="term" value="F:zinc ion binding"/>
    <property type="evidence" value="ECO:0007669"/>
    <property type="project" value="UniProtKB-KW"/>
</dbReference>
<dbReference type="GO" id="GO:0006357">
    <property type="term" value="P:regulation of transcription by RNA polymerase II"/>
    <property type="evidence" value="ECO:0007669"/>
    <property type="project" value="TreeGrafter"/>
</dbReference>
<evidence type="ECO:0000256" key="7">
    <source>
        <dbReference type="SAM" id="Coils"/>
    </source>
</evidence>
<comment type="similarity">
    <text evidence="6">Belongs to the THAP1 family.</text>
</comment>
<dbReference type="InterPro" id="IPR006612">
    <property type="entry name" value="THAP_Znf"/>
</dbReference>
<dbReference type="PANTHER" id="PTHR46600:SF7">
    <property type="entry name" value="SI:DKEY-228B2.6-RELATED"/>
    <property type="match status" value="1"/>
</dbReference>
<reference evidence="9" key="1">
    <citation type="submission" date="2025-08" db="UniProtKB">
        <authorList>
            <consortium name="Ensembl"/>
        </authorList>
    </citation>
    <scope>IDENTIFICATION</scope>
</reference>
<dbReference type="OMA" id="PMEHEAR"/>
<dbReference type="InterPro" id="IPR038441">
    <property type="entry name" value="THAP_Znf_sf"/>
</dbReference>
<keyword evidence="1" id="KW-0479">Metal-binding</keyword>
<evidence type="ECO:0000256" key="1">
    <source>
        <dbReference type="ARBA" id="ARBA00022723"/>
    </source>
</evidence>
<dbReference type="PROSITE" id="PS50950">
    <property type="entry name" value="ZF_THAP"/>
    <property type="match status" value="1"/>
</dbReference>
<feature type="coiled-coil region" evidence="7">
    <location>
        <begin position="117"/>
        <end position="144"/>
    </location>
</feature>
<evidence type="ECO:0000256" key="2">
    <source>
        <dbReference type="ARBA" id="ARBA00022771"/>
    </source>
</evidence>
<dbReference type="SMART" id="SM00692">
    <property type="entry name" value="DM3"/>
    <property type="match status" value="1"/>
</dbReference>
<keyword evidence="4 5" id="KW-0238">DNA-binding</keyword>
<name>A0A3Q2ZA89_KRYMA</name>
<evidence type="ECO:0000256" key="5">
    <source>
        <dbReference type="PROSITE-ProRule" id="PRU00309"/>
    </source>
</evidence>
<dbReference type="InterPro" id="IPR026516">
    <property type="entry name" value="THAP1/10"/>
</dbReference>
<keyword evidence="2 5" id="KW-0863">Zinc-finger</keyword>
<keyword evidence="6" id="KW-0804">Transcription</keyword>
<dbReference type="SUPFAM" id="SSF57716">
    <property type="entry name" value="Glucocorticoid receptor-like (DNA-binding domain)"/>
    <property type="match status" value="1"/>
</dbReference>
<dbReference type="GeneTree" id="ENSGT00940000164656"/>
<organism evidence="9 10">
    <name type="scientific">Kryptolebias marmoratus</name>
    <name type="common">Mangrove killifish</name>
    <name type="synonym">Rivulus marmoratus</name>
    <dbReference type="NCBI Taxonomy" id="37003"/>
    <lineage>
        <taxon>Eukaryota</taxon>
        <taxon>Metazoa</taxon>
        <taxon>Chordata</taxon>
        <taxon>Craniata</taxon>
        <taxon>Vertebrata</taxon>
        <taxon>Euteleostomi</taxon>
        <taxon>Actinopterygii</taxon>
        <taxon>Neopterygii</taxon>
        <taxon>Teleostei</taxon>
        <taxon>Neoteleostei</taxon>
        <taxon>Acanthomorphata</taxon>
        <taxon>Ovalentaria</taxon>
        <taxon>Atherinomorphae</taxon>
        <taxon>Cyprinodontiformes</taxon>
        <taxon>Rivulidae</taxon>
        <taxon>Kryptolebias</taxon>
    </lineage>
</organism>
<evidence type="ECO:0000256" key="6">
    <source>
        <dbReference type="RuleBase" id="RU369073"/>
    </source>
</evidence>
<evidence type="ECO:0000256" key="3">
    <source>
        <dbReference type="ARBA" id="ARBA00022833"/>
    </source>
</evidence>
<dbReference type="Pfam" id="PF05485">
    <property type="entry name" value="THAP"/>
    <property type="match status" value="1"/>
</dbReference>
<keyword evidence="6 7" id="KW-0175">Coiled coil</keyword>
<protein>
    <recommendedName>
        <fullName evidence="6">THAP domain-containing protein 1</fullName>
    </recommendedName>
</protein>
<evidence type="ECO:0000313" key="10">
    <source>
        <dbReference type="Proteomes" id="UP000264800"/>
    </source>
</evidence>
<keyword evidence="6" id="KW-0805">Transcription regulation</keyword>
<proteinExistence type="inferred from homology"/>
<keyword evidence="6" id="KW-0131">Cell cycle</keyword>
<dbReference type="GO" id="GO:0005654">
    <property type="term" value="C:nucleoplasm"/>
    <property type="evidence" value="ECO:0007669"/>
    <property type="project" value="UniProtKB-SubCell"/>
</dbReference>
<dbReference type="AlphaFoldDB" id="A0A3Q2ZA89"/>
<comment type="subcellular location">
    <subcellularLocation>
        <location evidence="6">Nucleus</location>
        <location evidence="6">Nucleoplasm</location>
    </subcellularLocation>
</comment>
<dbReference type="Ensembl" id="ENSKMAT00000000402.1">
    <property type="protein sequence ID" value="ENSKMAP00000000373.1"/>
    <property type="gene ID" value="ENSKMAG00000000326.1"/>
</dbReference>
<accession>A0A3Q2ZA89</accession>
<dbReference type="SMART" id="SM00980">
    <property type="entry name" value="THAP"/>
    <property type="match status" value="1"/>
</dbReference>
<feature type="domain" description="THAP-type" evidence="8">
    <location>
        <begin position="17"/>
        <end position="99"/>
    </location>
</feature>
<evidence type="ECO:0000256" key="4">
    <source>
        <dbReference type="ARBA" id="ARBA00023125"/>
    </source>
</evidence>
<reference evidence="9" key="2">
    <citation type="submission" date="2025-09" db="UniProtKB">
        <authorList>
            <consortium name="Ensembl"/>
        </authorList>
    </citation>
    <scope>IDENTIFICATION</scope>
</reference>
<keyword evidence="6" id="KW-0539">Nucleus</keyword>
<comment type="function">
    <text evidence="6">DNA-binding transcription regulator that regulates endothelial cell proliferation and G1/S cell-cycle progression. Specifically binds the 5'-[AT]NTNN[GT]GGCA[AGT]-3' core DNA sequence and acts by modulating expression of pRB-E2F cell-cycle target genes.</text>
</comment>
<evidence type="ECO:0000313" key="9">
    <source>
        <dbReference type="Ensembl" id="ENSKMAP00000000373.1"/>
    </source>
</evidence>
<keyword evidence="10" id="KW-1185">Reference proteome</keyword>